<dbReference type="RefSeq" id="WP_150033477.1">
    <property type="nucleotide sequence ID" value="NZ_VWSH01000003.1"/>
</dbReference>
<accession>A0A5M6CF33</accession>
<sequence length="92" mass="10400">MSFKEFKEFTKNAETRCGVSFELKTVQKNMDGIITAVKGQVFLLNEQRESVPQEMLWNLKGQAMLIGEQFDLVVGEAFEEVADDAPIVQAEK</sequence>
<proteinExistence type="predicted"/>
<reference evidence="1 2" key="1">
    <citation type="submission" date="2019-09" db="EMBL/GenBank/DDBJ databases">
        <title>Genome sequence and assembly of Taibaiella sp.</title>
        <authorList>
            <person name="Chhetri G."/>
        </authorList>
    </citation>
    <scope>NUCLEOTIDE SEQUENCE [LARGE SCALE GENOMIC DNA]</scope>
    <source>
        <strain evidence="1 2">KVB11</strain>
    </source>
</reference>
<protein>
    <submittedName>
        <fullName evidence="1">Uncharacterized protein</fullName>
    </submittedName>
</protein>
<keyword evidence="2" id="KW-1185">Reference proteome</keyword>
<dbReference type="Proteomes" id="UP000323632">
    <property type="component" value="Unassembled WGS sequence"/>
</dbReference>
<organism evidence="1 2">
    <name type="scientific">Taibaiella lutea</name>
    <dbReference type="NCBI Taxonomy" id="2608001"/>
    <lineage>
        <taxon>Bacteria</taxon>
        <taxon>Pseudomonadati</taxon>
        <taxon>Bacteroidota</taxon>
        <taxon>Chitinophagia</taxon>
        <taxon>Chitinophagales</taxon>
        <taxon>Chitinophagaceae</taxon>
        <taxon>Taibaiella</taxon>
    </lineage>
</organism>
<gene>
    <name evidence="1" type="ORF">F0919_14460</name>
</gene>
<name>A0A5M6CF33_9BACT</name>
<evidence type="ECO:0000313" key="2">
    <source>
        <dbReference type="Proteomes" id="UP000323632"/>
    </source>
</evidence>
<dbReference type="EMBL" id="VWSH01000003">
    <property type="protein sequence ID" value="KAA5533731.1"/>
    <property type="molecule type" value="Genomic_DNA"/>
</dbReference>
<evidence type="ECO:0000313" key="1">
    <source>
        <dbReference type="EMBL" id="KAA5533731.1"/>
    </source>
</evidence>
<dbReference type="AlphaFoldDB" id="A0A5M6CF33"/>
<comment type="caution">
    <text evidence="1">The sequence shown here is derived from an EMBL/GenBank/DDBJ whole genome shotgun (WGS) entry which is preliminary data.</text>
</comment>